<proteinExistence type="predicted"/>
<evidence type="ECO:0008006" key="3">
    <source>
        <dbReference type="Google" id="ProtNLM"/>
    </source>
</evidence>
<dbReference type="InterPro" id="IPR032675">
    <property type="entry name" value="LRR_dom_sf"/>
</dbReference>
<evidence type="ECO:0000313" key="1">
    <source>
        <dbReference type="EMBL" id="PPR93156.1"/>
    </source>
</evidence>
<name>A0A2P5WPY7_GOSBA</name>
<accession>A0A2P5WPY7</accession>
<dbReference type="EMBL" id="KZ666853">
    <property type="protein sequence ID" value="PPR93156.1"/>
    <property type="molecule type" value="Genomic_DNA"/>
</dbReference>
<dbReference type="Gene3D" id="3.80.10.10">
    <property type="entry name" value="Ribonuclease Inhibitor"/>
    <property type="match status" value="1"/>
</dbReference>
<dbReference type="AlphaFoldDB" id="A0A2P5WPY7"/>
<reference evidence="1 2" key="1">
    <citation type="submission" date="2015-01" db="EMBL/GenBank/DDBJ databases">
        <title>Genome of allotetraploid Gossypium barbadense reveals genomic plasticity and fiber elongation in cotton evolution.</title>
        <authorList>
            <person name="Chen X."/>
            <person name="Liu X."/>
            <person name="Zhao B."/>
            <person name="Zheng H."/>
            <person name="Hu Y."/>
            <person name="Lu G."/>
            <person name="Yang C."/>
            <person name="Chen J."/>
            <person name="Shan C."/>
            <person name="Zhang L."/>
            <person name="Zhou Y."/>
            <person name="Wang L."/>
            <person name="Guo W."/>
            <person name="Bai Y."/>
            <person name="Ruan J."/>
            <person name="Shangguan X."/>
            <person name="Mao Y."/>
            <person name="Jiang J."/>
            <person name="Zhu Y."/>
            <person name="Lei J."/>
            <person name="Kang H."/>
            <person name="Chen S."/>
            <person name="He X."/>
            <person name="Wang R."/>
            <person name="Wang Y."/>
            <person name="Chen J."/>
            <person name="Wang L."/>
            <person name="Yu S."/>
            <person name="Wang B."/>
            <person name="Wei J."/>
            <person name="Song S."/>
            <person name="Lu X."/>
            <person name="Gao Z."/>
            <person name="Gu W."/>
            <person name="Deng X."/>
            <person name="Ma D."/>
            <person name="Wang S."/>
            <person name="Liang W."/>
            <person name="Fang L."/>
            <person name="Cai C."/>
            <person name="Zhu X."/>
            <person name="Zhou B."/>
            <person name="Zhang Y."/>
            <person name="Chen Z."/>
            <person name="Xu S."/>
            <person name="Zhu R."/>
            <person name="Wang S."/>
            <person name="Zhang T."/>
            <person name="Zhao G."/>
        </authorList>
    </citation>
    <scope>NUCLEOTIDE SEQUENCE [LARGE SCALE GENOMIC DNA]</scope>
    <source>
        <strain evidence="2">cv. Xinhai21</strain>
        <tissue evidence="1">Leaf</tissue>
    </source>
</reference>
<organism evidence="1 2">
    <name type="scientific">Gossypium barbadense</name>
    <name type="common">Sea Island cotton</name>
    <name type="synonym">Hibiscus barbadensis</name>
    <dbReference type="NCBI Taxonomy" id="3634"/>
    <lineage>
        <taxon>Eukaryota</taxon>
        <taxon>Viridiplantae</taxon>
        <taxon>Streptophyta</taxon>
        <taxon>Embryophyta</taxon>
        <taxon>Tracheophyta</taxon>
        <taxon>Spermatophyta</taxon>
        <taxon>Magnoliopsida</taxon>
        <taxon>eudicotyledons</taxon>
        <taxon>Gunneridae</taxon>
        <taxon>Pentapetalae</taxon>
        <taxon>rosids</taxon>
        <taxon>malvids</taxon>
        <taxon>Malvales</taxon>
        <taxon>Malvaceae</taxon>
        <taxon>Malvoideae</taxon>
        <taxon>Gossypium</taxon>
    </lineage>
</organism>
<evidence type="ECO:0000313" key="2">
    <source>
        <dbReference type="Proteomes" id="UP000239757"/>
    </source>
</evidence>
<protein>
    <recommendedName>
        <fullName evidence="3">NB-ARC domain-containing protein</fullName>
    </recommendedName>
</protein>
<dbReference type="OrthoDB" id="1751997at2759"/>
<dbReference type="Proteomes" id="UP000239757">
    <property type="component" value="Unassembled WGS sequence"/>
</dbReference>
<sequence length="153" mass="16879">MCTLSEADIHGDISGISSLIRLDLNGKNFITIPLALTQLSRLKLLKLSDCKMLKSLPELPTIVASPSKVCNLVGCDEISAINCFKLAEKINALTQSWEFRYNCKNKSGGKRENTTIRGVLELDWILVEDVTFCMGCKISLKNPLESTEDASNL</sequence>
<gene>
    <name evidence="1" type="ORF">GOBAR_AA27527</name>
</gene>
<dbReference type="SUPFAM" id="SSF52058">
    <property type="entry name" value="L domain-like"/>
    <property type="match status" value="1"/>
</dbReference>